<dbReference type="Gene3D" id="1.20.140.10">
    <property type="entry name" value="Butyryl-CoA Dehydrogenase, subunit A, domain 3"/>
    <property type="match status" value="1"/>
</dbReference>
<dbReference type="Pfam" id="PF02770">
    <property type="entry name" value="Acyl-CoA_dh_M"/>
    <property type="match status" value="1"/>
</dbReference>
<evidence type="ECO:0000259" key="8">
    <source>
        <dbReference type="Pfam" id="PF02770"/>
    </source>
</evidence>
<accession>A0A231HDK4</accession>
<keyword evidence="5 6" id="KW-0560">Oxidoreductase</keyword>
<dbReference type="GO" id="GO:0016627">
    <property type="term" value="F:oxidoreductase activity, acting on the CH-CH group of donors"/>
    <property type="evidence" value="ECO:0007669"/>
    <property type="project" value="InterPro"/>
</dbReference>
<dbReference type="InterPro" id="IPR052161">
    <property type="entry name" value="Mycobact_Acyl-CoA_DH"/>
</dbReference>
<dbReference type="InterPro" id="IPR013786">
    <property type="entry name" value="AcylCoA_DH/ox_N"/>
</dbReference>
<dbReference type="InterPro" id="IPR046373">
    <property type="entry name" value="Acyl-CoA_Oxase/DH_mid-dom_sf"/>
</dbReference>
<keyword evidence="3 6" id="KW-0285">Flavoprotein</keyword>
<comment type="cofactor">
    <cofactor evidence="1 6">
        <name>FAD</name>
        <dbReference type="ChEBI" id="CHEBI:57692"/>
    </cofactor>
</comment>
<evidence type="ECO:0000256" key="3">
    <source>
        <dbReference type="ARBA" id="ARBA00022630"/>
    </source>
</evidence>
<dbReference type="Proteomes" id="UP000215506">
    <property type="component" value="Unassembled WGS sequence"/>
</dbReference>
<dbReference type="InterPro" id="IPR037069">
    <property type="entry name" value="AcylCoA_DH/ox_N_sf"/>
</dbReference>
<feature type="domain" description="Acyl-CoA dehydrogenase/oxidase N-terminal" evidence="9">
    <location>
        <begin position="55"/>
        <end position="140"/>
    </location>
</feature>
<dbReference type="Gene3D" id="2.40.110.10">
    <property type="entry name" value="Butyryl-CoA Dehydrogenase, subunit A, domain 2"/>
    <property type="match status" value="1"/>
</dbReference>
<keyword evidence="4 6" id="KW-0274">FAD</keyword>
<dbReference type="Pfam" id="PF00441">
    <property type="entry name" value="Acyl-CoA_dh_1"/>
    <property type="match status" value="1"/>
</dbReference>
<evidence type="ECO:0000313" key="10">
    <source>
        <dbReference type="EMBL" id="OXR46959.1"/>
    </source>
</evidence>
<dbReference type="PANTHER" id="PTHR43292:SF3">
    <property type="entry name" value="ACYL-COA DEHYDROGENASE FADE29"/>
    <property type="match status" value="1"/>
</dbReference>
<evidence type="ECO:0000259" key="7">
    <source>
        <dbReference type="Pfam" id="PF00441"/>
    </source>
</evidence>
<comment type="similarity">
    <text evidence="2 6">Belongs to the acyl-CoA dehydrogenase family.</text>
</comment>
<dbReference type="SUPFAM" id="SSF56645">
    <property type="entry name" value="Acyl-CoA dehydrogenase NM domain-like"/>
    <property type="match status" value="1"/>
</dbReference>
<evidence type="ECO:0000256" key="6">
    <source>
        <dbReference type="RuleBase" id="RU362125"/>
    </source>
</evidence>
<evidence type="ECO:0000256" key="1">
    <source>
        <dbReference type="ARBA" id="ARBA00001974"/>
    </source>
</evidence>
<reference evidence="10 11" key="1">
    <citation type="submission" date="2017-07" db="EMBL/GenBank/DDBJ databases">
        <title>First draft Genome Sequence of Nocardia cerradoensis isolated from human infection.</title>
        <authorList>
            <person name="Carrasco G."/>
        </authorList>
    </citation>
    <scope>NUCLEOTIDE SEQUENCE [LARGE SCALE GENOMIC DNA]</scope>
    <source>
        <strain evidence="10 11">CNM20130759</strain>
    </source>
</reference>
<dbReference type="GO" id="GO:0050660">
    <property type="term" value="F:flavin adenine dinucleotide binding"/>
    <property type="evidence" value="ECO:0007669"/>
    <property type="project" value="InterPro"/>
</dbReference>
<dbReference type="SUPFAM" id="SSF47203">
    <property type="entry name" value="Acyl-CoA dehydrogenase C-terminal domain-like"/>
    <property type="match status" value="1"/>
</dbReference>
<feature type="domain" description="Acyl-CoA oxidase/dehydrogenase middle" evidence="8">
    <location>
        <begin position="144"/>
        <end position="238"/>
    </location>
</feature>
<sequence>MTSLDVPVHELRRALRTWIAENTPEGLADLIDWRLRADLPGSVASLQSEEDLARAQEHPLFVEWEQRNREARLICPAWPEEYGGRGWEAPQMTILDEEFSRAGLPRIDRVQGESMVGPSIILHGTDEQKAYYLPRIISGEHRYCQGFSEPGSGSDLASAKTRGIVHDDHVTITGQKVWTSRFATANMIFVLCRTDPAAAKHRGLSYVITEFTPGSNGIQVRPIRQITGAEEFAEVFFDGTIAPLSGVIGGLGNGWRVVQSTLGFERAAAGRATTMLLQARERELDQLIALARRTGRHRDPAVRRNLAWAKTQVTIMRSSWLRTVAEVAAGKNPGPQMSTWKLAWSEYHLRLGAIALDIGGPGAMVRPQGPGYTVDQWQDVFLAAHSGTIYAGTSEVQRNIIGENSLGLPREPKFQEGGRT</sequence>
<evidence type="ECO:0000313" key="11">
    <source>
        <dbReference type="Proteomes" id="UP000215506"/>
    </source>
</evidence>
<dbReference type="InterPro" id="IPR009100">
    <property type="entry name" value="AcylCoA_DH/oxidase_NM_dom_sf"/>
</dbReference>
<dbReference type="InterPro" id="IPR009075">
    <property type="entry name" value="AcylCo_DH/oxidase_C"/>
</dbReference>
<organism evidence="10 11">
    <name type="scientific">Nocardia cerradoensis</name>
    <dbReference type="NCBI Taxonomy" id="85688"/>
    <lineage>
        <taxon>Bacteria</taxon>
        <taxon>Bacillati</taxon>
        <taxon>Actinomycetota</taxon>
        <taxon>Actinomycetes</taxon>
        <taxon>Mycobacteriales</taxon>
        <taxon>Nocardiaceae</taxon>
        <taxon>Nocardia</taxon>
    </lineage>
</organism>
<dbReference type="AlphaFoldDB" id="A0A231HDK4"/>
<dbReference type="GO" id="GO:0005886">
    <property type="term" value="C:plasma membrane"/>
    <property type="evidence" value="ECO:0007669"/>
    <property type="project" value="TreeGrafter"/>
</dbReference>
<feature type="domain" description="Acyl-CoA dehydrogenase/oxidase C-terminal" evidence="7">
    <location>
        <begin position="252"/>
        <end position="405"/>
    </location>
</feature>
<dbReference type="Gene3D" id="1.10.540.10">
    <property type="entry name" value="Acyl-CoA dehydrogenase/oxidase, N-terminal domain"/>
    <property type="match status" value="1"/>
</dbReference>
<dbReference type="PANTHER" id="PTHR43292">
    <property type="entry name" value="ACYL-COA DEHYDROGENASE"/>
    <property type="match status" value="1"/>
</dbReference>
<evidence type="ECO:0000259" key="9">
    <source>
        <dbReference type="Pfam" id="PF02771"/>
    </source>
</evidence>
<dbReference type="EMBL" id="NGAF01000001">
    <property type="protein sequence ID" value="OXR46959.1"/>
    <property type="molecule type" value="Genomic_DNA"/>
</dbReference>
<proteinExistence type="inferred from homology"/>
<keyword evidence="11" id="KW-1185">Reference proteome</keyword>
<evidence type="ECO:0000256" key="4">
    <source>
        <dbReference type="ARBA" id="ARBA00022827"/>
    </source>
</evidence>
<gene>
    <name evidence="10" type="primary">mcd_1</name>
    <name evidence="10" type="ORF">B7C42_00075</name>
</gene>
<dbReference type="EC" id="1.3.8.12" evidence="10"/>
<dbReference type="InterPro" id="IPR036250">
    <property type="entry name" value="AcylCo_DH-like_C"/>
</dbReference>
<evidence type="ECO:0000256" key="5">
    <source>
        <dbReference type="ARBA" id="ARBA00023002"/>
    </source>
</evidence>
<dbReference type="Pfam" id="PF02771">
    <property type="entry name" value="Acyl-CoA_dh_N"/>
    <property type="match status" value="1"/>
</dbReference>
<evidence type="ECO:0000256" key="2">
    <source>
        <dbReference type="ARBA" id="ARBA00009347"/>
    </source>
</evidence>
<comment type="caution">
    <text evidence="10">The sequence shown here is derived from an EMBL/GenBank/DDBJ whole genome shotgun (WGS) entry which is preliminary data.</text>
</comment>
<dbReference type="InterPro" id="IPR006091">
    <property type="entry name" value="Acyl-CoA_Oxase/DH_mid-dom"/>
</dbReference>
<name>A0A231HDK4_9NOCA</name>
<dbReference type="RefSeq" id="WP_094024009.1">
    <property type="nucleotide sequence ID" value="NZ_NGAF01000001.1"/>
</dbReference>
<protein>
    <submittedName>
        <fullName evidence="10">(2S)-methylsuccinyl-CoA dehydrogenase</fullName>
        <ecNumber evidence="10">1.3.8.12</ecNumber>
    </submittedName>
</protein>